<proteinExistence type="predicted"/>
<protein>
    <submittedName>
        <fullName evidence="1">Uncharacterized protein</fullName>
    </submittedName>
</protein>
<name>A0AA38HIW4_9CUCU</name>
<comment type="caution">
    <text evidence="1">The sequence shown here is derived from an EMBL/GenBank/DDBJ whole genome shotgun (WGS) entry which is preliminary data.</text>
</comment>
<evidence type="ECO:0000313" key="2">
    <source>
        <dbReference type="Proteomes" id="UP001168821"/>
    </source>
</evidence>
<sequence length="106" mass="11751">MAISATLPTVDKRLIRMYLLGVDTGRGVFGSITTVAVFQRNEKVPRVIVQLMRQHRRSTATTGICFNITLVIPSGRGLHFDKALIISTISTMMIWLHPSLGISKEV</sequence>
<organism evidence="1 2">
    <name type="scientific">Zophobas morio</name>
    <dbReference type="NCBI Taxonomy" id="2755281"/>
    <lineage>
        <taxon>Eukaryota</taxon>
        <taxon>Metazoa</taxon>
        <taxon>Ecdysozoa</taxon>
        <taxon>Arthropoda</taxon>
        <taxon>Hexapoda</taxon>
        <taxon>Insecta</taxon>
        <taxon>Pterygota</taxon>
        <taxon>Neoptera</taxon>
        <taxon>Endopterygota</taxon>
        <taxon>Coleoptera</taxon>
        <taxon>Polyphaga</taxon>
        <taxon>Cucujiformia</taxon>
        <taxon>Tenebrionidae</taxon>
        <taxon>Zophobas</taxon>
    </lineage>
</organism>
<dbReference type="EMBL" id="JALNTZ010003682">
    <property type="protein sequence ID" value="KAJ3616253.1"/>
    <property type="molecule type" value="Genomic_DNA"/>
</dbReference>
<accession>A0AA38HIW4</accession>
<reference evidence="1" key="1">
    <citation type="journal article" date="2023" name="G3 (Bethesda)">
        <title>Whole genome assemblies of Zophobas morio and Tenebrio molitor.</title>
        <authorList>
            <person name="Kaur S."/>
            <person name="Stinson S.A."/>
            <person name="diCenzo G.C."/>
        </authorList>
    </citation>
    <scope>NUCLEOTIDE SEQUENCE</scope>
    <source>
        <strain evidence="1">QUZm001</strain>
    </source>
</reference>
<keyword evidence="2" id="KW-1185">Reference proteome</keyword>
<dbReference type="Proteomes" id="UP001168821">
    <property type="component" value="Unassembled WGS sequence"/>
</dbReference>
<evidence type="ECO:0000313" key="1">
    <source>
        <dbReference type="EMBL" id="KAJ3616253.1"/>
    </source>
</evidence>
<gene>
    <name evidence="1" type="ORF">Zmor_011965</name>
</gene>
<dbReference type="AlphaFoldDB" id="A0AA38HIW4"/>